<dbReference type="Gene3D" id="1.20.1270.240">
    <property type="match status" value="1"/>
</dbReference>
<gene>
    <name evidence="2" type="ORF">AABD04_14720</name>
</gene>
<dbReference type="PANTHER" id="PTHR12149:SF8">
    <property type="entry name" value="PROTEIN-RIBULOSAMINE 3-KINASE"/>
    <property type="match status" value="1"/>
</dbReference>
<keyword evidence="1" id="KW-0808">Transferase</keyword>
<evidence type="ECO:0000313" key="3">
    <source>
        <dbReference type="Proteomes" id="UP001456513"/>
    </source>
</evidence>
<dbReference type="EMBL" id="JBBPCN010000001">
    <property type="protein sequence ID" value="MEK8072092.1"/>
    <property type="molecule type" value="Genomic_DNA"/>
</dbReference>
<dbReference type="Proteomes" id="UP001456513">
    <property type="component" value="Unassembled WGS sequence"/>
</dbReference>
<comment type="similarity">
    <text evidence="1">Belongs to the fructosamine kinase family.</text>
</comment>
<dbReference type="PANTHER" id="PTHR12149">
    <property type="entry name" value="FRUCTOSAMINE 3 KINASE-RELATED PROTEIN"/>
    <property type="match status" value="1"/>
</dbReference>
<keyword evidence="1 2" id="KW-0418">Kinase</keyword>
<dbReference type="InterPro" id="IPR011009">
    <property type="entry name" value="Kinase-like_dom_sf"/>
</dbReference>
<evidence type="ECO:0000313" key="2">
    <source>
        <dbReference type="EMBL" id="MEK8072092.1"/>
    </source>
</evidence>
<comment type="caution">
    <text evidence="2">The sequence shown here is derived from an EMBL/GenBank/DDBJ whole genome shotgun (WGS) entry which is preliminary data.</text>
</comment>
<organism evidence="2 3">
    <name type="scientific">Rhodococcus navarretei</name>
    <dbReference type="NCBI Taxonomy" id="3128981"/>
    <lineage>
        <taxon>Bacteria</taxon>
        <taxon>Bacillati</taxon>
        <taxon>Actinomycetota</taxon>
        <taxon>Actinomycetes</taxon>
        <taxon>Mycobacteriales</taxon>
        <taxon>Nocardiaceae</taxon>
        <taxon>Rhodococcus</taxon>
    </lineage>
</organism>
<dbReference type="Pfam" id="PF03881">
    <property type="entry name" value="Fructosamin_kin"/>
    <property type="match status" value="1"/>
</dbReference>
<dbReference type="RefSeq" id="WP_341441609.1">
    <property type="nucleotide sequence ID" value="NZ_JBBPCN010000001.1"/>
</dbReference>
<evidence type="ECO:0000256" key="1">
    <source>
        <dbReference type="PIRNR" id="PIRNR006221"/>
    </source>
</evidence>
<protein>
    <submittedName>
        <fullName evidence="2">Fructosamine kinase family protein</fullName>
    </submittedName>
</protein>
<dbReference type="Gene3D" id="3.30.200.20">
    <property type="entry name" value="Phosphorylase Kinase, domain 1"/>
    <property type="match status" value="1"/>
</dbReference>
<dbReference type="GO" id="GO:0016301">
    <property type="term" value="F:kinase activity"/>
    <property type="evidence" value="ECO:0007669"/>
    <property type="project" value="UniProtKB-KW"/>
</dbReference>
<proteinExistence type="inferred from homology"/>
<name>A0ABU9CXK3_9NOCA</name>
<dbReference type="PIRSF" id="PIRSF006221">
    <property type="entry name" value="Ketosamine-3-kinase"/>
    <property type="match status" value="1"/>
</dbReference>
<sequence length="276" mass="29078">MTRVGCDLAPCVVSVVVSGSSDTFVKRNSQAHPDFYAAEATGLRWLGEASAPVVEVLGHGRTYIELERLVAARPTLGAAERFGRALAATHSAGAAGFGAPPVDAEGVAFSGQLFIGARPMSSTVHRSWGAFYAAERVLPFLRIAVDAGTVTQAEAAIVESACGRIADGDFDDAEPASRIHGDLWNGNVFWTDAGVVLIDPAAHGGHRETDLAMLALFGCPHLDVVVDGYETVWPLRAGWRERTALHQLHPLAVHAAGHGRSYGTALHTAAVAVNRL</sequence>
<dbReference type="SUPFAM" id="SSF56112">
    <property type="entry name" value="Protein kinase-like (PK-like)"/>
    <property type="match status" value="1"/>
</dbReference>
<dbReference type="InterPro" id="IPR016477">
    <property type="entry name" value="Fructo-/Ketosamine-3-kinase"/>
</dbReference>
<reference evidence="2 3" key="1">
    <citation type="submission" date="2024-03" db="EMBL/GenBank/DDBJ databases">
        <title>Rhodococcus navarretei sp. nov. and Pseudarthrobacter quantumdoti sp. nov., two new species with the ability to biosynthesize Quantum Dots isolated from soil samples at Union Glacier, Antarctica.</title>
        <authorList>
            <person name="Vargas M."/>
        </authorList>
    </citation>
    <scope>NUCLEOTIDE SEQUENCE [LARGE SCALE GENOMIC DNA]</scope>
    <source>
        <strain evidence="2 3">EXRC-4A-4</strain>
    </source>
</reference>
<dbReference type="Gene3D" id="1.10.510.10">
    <property type="entry name" value="Transferase(Phosphotransferase) domain 1"/>
    <property type="match status" value="1"/>
</dbReference>
<keyword evidence="3" id="KW-1185">Reference proteome</keyword>
<accession>A0ABU9CXK3</accession>